<dbReference type="AlphaFoldDB" id="A0A953LA19"/>
<keyword evidence="1 4" id="KW-0349">Heme</keyword>
<dbReference type="Gene3D" id="2.120.10.30">
    <property type="entry name" value="TolB, C-terminal domain"/>
    <property type="match status" value="1"/>
</dbReference>
<dbReference type="InterPro" id="IPR013427">
    <property type="entry name" value="Haem-bd_dom_put"/>
</dbReference>
<dbReference type="Proteomes" id="UP000753961">
    <property type="component" value="Unassembled WGS sequence"/>
</dbReference>
<keyword evidence="2 4" id="KW-0479">Metal-binding</keyword>
<dbReference type="InterPro" id="IPR016024">
    <property type="entry name" value="ARM-type_fold"/>
</dbReference>
<proteinExistence type="predicted"/>
<keyword evidence="3 4" id="KW-0408">Iron</keyword>
<dbReference type="InterPro" id="IPR055557">
    <property type="entry name" value="DUF7133"/>
</dbReference>
<evidence type="ECO:0000256" key="2">
    <source>
        <dbReference type="ARBA" id="ARBA00022723"/>
    </source>
</evidence>
<reference evidence="6" key="1">
    <citation type="submission" date="2021-06" db="EMBL/GenBank/DDBJ databases">
        <title>44 bacteria genomes isolated from Dapeng, Shenzhen.</title>
        <authorList>
            <person name="Zheng W."/>
            <person name="Yu S."/>
            <person name="Huang Y."/>
        </authorList>
    </citation>
    <scope>NUCLEOTIDE SEQUENCE</scope>
    <source>
        <strain evidence="6">DP5N28-2</strain>
    </source>
</reference>
<protein>
    <submittedName>
        <fullName evidence="6">C-type cytochrome</fullName>
    </submittedName>
</protein>
<dbReference type="InterPro" id="IPR011042">
    <property type="entry name" value="6-blade_b-propeller_TolB-like"/>
</dbReference>
<dbReference type="PROSITE" id="PS51257">
    <property type="entry name" value="PROKAR_LIPOPROTEIN"/>
    <property type="match status" value="1"/>
</dbReference>
<dbReference type="Pfam" id="PF23500">
    <property type="entry name" value="DUF7133"/>
    <property type="match status" value="1"/>
</dbReference>
<dbReference type="PANTHER" id="PTHR33546:SF1">
    <property type="entry name" value="LARGE, MULTIFUNCTIONAL SECRETED PROTEIN"/>
    <property type="match status" value="1"/>
</dbReference>
<dbReference type="RefSeq" id="WP_222578714.1">
    <property type="nucleotide sequence ID" value="NZ_JAHVHU010000004.1"/>
</dbReference>
<evidence type="ECO:0000256" key="4">
    <source>
        <dbReference type="PROSITE-ProRule" id="PRU00433"/>
    </source>
</evidence>
<keyword evidence="7" id="KW-1185">Reference proteome</keyword>
<dbReference type="SUPFAM" id="SSF48371">
    <property type="entry name" value="ARM repeat"/>
    <property type="match status" value="1"/>
</dbReference>
<gene>
    <name evidence="6" type="ORF">KUV50_03525</name>
</gene>
<sequence length="1008" mass="112378">MFNFKYHPFISIIFFSCILLFGCETGKEAFPDAEEILSTFKVAEGFQIELMAVEPLISDPVAMEIDEQGRMYVVEMHGYPLDKSGSGNVKLLTDTNGDGIMNHSETFASDLLFPTGVLRWKKGILVTDPPNVLYLEDTDGDGIADIRDTILSGFAVSNPQHNFNTPILGIDNWIYISNEPAVTAKVYTEEFNDLGSEVRFYGKPNGPVLSQNARGQRIRMKPDELKVEMTSSRGQFGQTYDQWGRQFLVSNSNHTFQEVMQASYLNRNPNLLISHATESISDHGNAAEVYPITLNPEYQLLTDLGVFTSACGSVAYSDGLFPSEYENTIFVAEPVSNLVHVDKITETGAAFTASRMFEKKEFLTSEDAWSRPVNHYVGPDGALYVVDYYRRIIEHPEWMGEDVIQSGTIYDGVDQGRIFRITPKGTPAAQWTTNLDMVALSDQELVELLGHENAWYRRNAQRLLLDRENPEAIPLLKEMVRSGSSALGRLHAAWTLEGMNALSSDLVVQLLHDPIPGVRENAVKLSETFLKDGEIQRALLALHSDENARVRFQLMCTLGSLDTPEANQARDAMVVQNVSDSWFQVAALSAHNPRLANLLETSIGNFNENKRSYQEFIKRIVSMISAQNDVSSIKTLILRSLGWKDQSNAELPAAILEGLVQGRRSIDYKSAAFEAERNALLSTVFTNPFQSVRQASLSLLSHMGLPKGRSTQKAKDRSLSIIKDLKAKEDDRVFAIQLLALSGDDQSYDVLKNMLVPNESIRIQRVALQAMHRLKGQEFVSYLIDHWPSLAPGLRDEAVRMLLSGEPSIRMMVEALEKGVIDPSAIPWRQQVGMMAQANDELRKRSRDIFSQKVTDADKKELLDKYQEATEPKGDPVKGLAVYKAQCALCHQIGGENGTAYGPDLATIQNRKRASILKDILDPGLSIADGYDLWEVTLKNGETKQGIIGSETSTSINLRILGSEDEVISREDIERIQAKNISVMPAGLENMIGVEDMMNLLAFIKKIK</sequence>
<dbReference type="InterPro" id="IPR009056">
    <property type="entry name" value="Cyt_c-like_dom"/>
</dbReference>
<dbReference type="PROSITE" id="PS51007">
    <property type="entry name" value="CYTC"/>
    <property type="match status" value="1"/>
</dbReference>
<dbReference type="EMBL" id="JAHVHU010000004">
    <property type="protein sequence ID" value="MBY5957191.1"/>
    <property type="molecule type" value="Genomic_DNA"/>
</dbReference>
<dbReference type="PANTHER" id="PTHR33546">
    <property type="entry name" value="LARGE, MULTIFUNCTIONAL SECRETED PROTEIN-RELATED"/>
    <property type="match status" value="1"/>
</dbReference>
<evidence type="ECO:0000259" key="5">
    <source>
        <dbReference type="PROSITE" id="PS51007"/>
    </source>
</evidence>
<dbReference type="Gene3D" id="1.10.760.10">
    <property type="entry name" value="Cytochrome c-like domain"/>
    <property type="match status" value="1"/>
</dbReference>
<organism evidence="6 7">
    <name type="scientific">Membranihabitans marinus</name>
    <dbReference type="NCBI Taxonomy" id="1227546"/>
    <lineage>
        <taxon>Bacteria</taxon>
        <taxon>Pseudomonadati</taxon>
        <taxon>Bacteroidota</taxon>
        <taxon>Saprospiria</taxon>
        <taxon>Saprospirales</taxon>
        <taxon>Saprospiraceae</taxon>
        <taxon>Membranihabitans</taxon>
    </lineage>
</organism>
<evidence type="ECO:0000313" key="6">
    <source>
        <dbReference type="EMBL" id="MBY5957191.1"/>
    </source>
</evidence>
<dbReference type="SUPFAM" id="SSF46626">
    <property type="entry name" value="Cytochrome c"/>
    <property type="match status" value="1"/>
</dbReference>
<evidence type="ECO:0000313" key="7">
    <source>
        <dbReference type="Proteomes" id="UP000753961"/>
    </source>
</evidence>
<comment type="caution">
    <text evidence="6">The sequence shown here is derived from an EMBL/GenBank/DDBJ whole genome shotgun (WGS) entry which is preliminary data.</text>
</comment>
<dbReference type="SUPFAM" id="SSF63829">
    <property type="entry name" value="Calcium-dependent phosphotriesterase"/>
    <property type="match status" value="1"/>
</dbReference>
<dbReference type="InterPro" id="IPR013428">
    <property type="entry name" value="Membrane-bound_put_N"/>
</dbReference>
<dbReference type="InterPro" id="IPR011989">
    <property type="entry name" value="ARM-like"/>
</dbReference>
<dbReference type="Pfam" id="PF00034">
    <property type="entry name" value="Cytochrom_C"/>
    <property type="match status" value="1"/>
</dbReference>
<feature type="domain" description="Cytochrome c" evidence="5">
    <location>
        <begin position="874"/>
        <end position="1008"/>
    </location>
</feature>
<dbReference type="GO" id="GO:0046872">
    <property type="term" value="F:metal ion binding"/>
    <property type="evidence" value="ECO:0007669"/>
    <property type="project" value="UniProtKB-KW"/>
</dbReference>
<dbReference type="GO" id="GO:0020037">
    <property type="term" value="F:heme binding"/>
    <property type="evidence" value="ECO:0007669"/>
    <property type="project" value="InterPro"/>
</dbReference>
<dbReference type="InterPro" id="IPR036909">
    <property type="entry name" value="Cyt_c-like_dom_sf"/>
</dbReference>
<dbReference type="NCBIfam" id="TIGR02604">
    <property type="entry name" value="Piru_Ver_Nterm"/>
    <property type="match status" value="1"/>
</dbReference>
<name>A0A953LA19_9BACT</name>
<dbReference type="Gene3D" id="1.25.10.10">
    <property type="entry name" value="Leucine-rich Repeat Variant"/>
    <property type="match status" value="1"/>
</dbReference>
<dbReference type="NCBIfam" id="TIGR02603">
    <property type="entry name" value="CxxCH_TIGR02603"/>
    <property type="match status" value="1"/>
</dbReference>
<evidence type="ECO:0000256" key="1">
    <source>
        <dbReference type="ARBA" id="ARBA00022617"/>
    </source>
</evidence>
<evidence type="ECO:0000256" key="3">
    <source>
        <dbReference type="ARBA" id="ARBA00023004"/>
    </source>
</evidence>
<accession>A0A953LA19</accession>
<dbReference type="GO" id="GO:0009055">
    <property type="term" value="F:electron transfer activity"/>
    <property type="evidence" value="ECO:0007669"/>
    <property type="project" value="InterPro"/>
</dbReference>